<dbReference type="PANTHER" id="PTHR13454:SF11">
    <property type="entry name" value="PROTEIN MCM10 HOMOLOG"/>
    <property type="match status" value="1"/>
</dbReference>
<sequence>MELDPRDVITADPYDNITSDEDEESKIQRELEEMERRKKDLEKRLKLKRAHVKPTDLNLQLDVQVPSSPQKRSVSAIDVARKRREEAEAIKKRNLSLALNTAQKVNLNEARFAQLDGDDGKQSVNATTSYFLEKFQQSKKTEKLEIEAQETMLSARVHTFQGVDKEFQLEAVNELEQFSDLWISKRYIPKQYLEESLRDVKLLRLNKLFAKVRPPKFQEPQYSNWAVLAIISKKSEVKFTTSKNPQKFIRFTLTNFQQQLDLFVFGDAGVKRYYNLREGDIVAVLNPEILPWRPSGGSQQTTSIKSFNLKIAHKFKCILEIGKSRDLGYCPVTKKFSNEKCGSAINLARDRTCEYHRELQMRQNSSKRLDLNGGFALGAPTKVGTQPDLFREASGRFKQSARSLPRDQGKRFYTEPSWNSRHGQGGSSEENYGLKGKFFTSSNAAKAFFDDEFQNPDMLHNLDAKRRKLQDSKKSRQLDRKLKRLLSKDEDRATLDKNTAEMAALKRTTETALHTGLIQRLGFDPTHGRAASVMKKRDSERGSGANEDVALSQKENMVNELLRWKRDKCNLLPSETQLAHRKQHRREVWRETFGKKGTPVDSQPVDNDDSDDLEIV</sequence>
<dbReference type="KEGG" id="kng:KNAG_0L02150"/>
<evidence type="ECO:0000256" key="2">
    <source>
        <dbReference type="ARBA" id="ARBA00009679"/>
    </source>
</evidence>
<dbReference type="eggNOG" id="KOG3056">
    <property type="taxonomic scope" value="Eukaryota"/>
</dbReference>
<dbReference type="GO" id="GO:0043596">
    <property type="term" value="C:nuclear replication fork"/>
    <property type="evidence" value="ECO:0007669"/>
    <property type="project" value="TreeGrafter"/>
</dbReference>
<dbReference type="PANTHER" id="PTHR13454">
    <property type="entry name" value="PROTEIN MCM10 HOMOLOG"/>
    <property type="match status" value="1"/>
</dbReference>
<feature type="region of interest" description="Disordered" evidence="8">
    <location>
        <begin position="1"/>
        <end position="26"/>
    </location>
</feature>
<protein>
    <submittedName>
        <fullName evidence="11">Uncharacterized protein</fullName>
    </submittedName>
</protein>
<feature type="domain" description="Zinc finger Mcm10/DnaG-type" evidence="9">
    <location>
        <begin position="322"/>
        <end position="368"/>
    </location>
</feature>
<evidence type="ECO:0000259" key="10">
    <source>
        <dbReference type="Pfam" id="PF22379"/>
    </source>
</evidence>
<evidence type="ECO:0000256" key="7">
    <source>
        <dbReference type="ARBA" id="ARBA00023242"/>
    </source>
</evidence>
<feature type="region of interest" description="Disordered" evidence="8">
    <location>
        <begin position="396"/>
        <end position="429"/>
    </location>
</feature>
<dbReference type="GeneID" id="34528605"/>
<dbReference type="RefSeq" id="XP_022467076.1">
    <property type="nucleotide sequence ID" value="XM_022610818.1"/>
</dbReference>
<comment type="similarity">
    <text evidence="2">Belongs to the MCM10 family.</text>
</comment>
<dbReference type="GO" id="GO:1902969">
    <property type="term" value="P:mitotic DNA replication"/>
    <property type="evidence" value="ECO:0007669"/>
    <property type="project" value="EnsemblFungi"/>
</dbReference>
<dbReference type="InterPro" id="IPR012340">
    <property type="entry name" value="NA-bd_OB-fold"/>
</dbReference>
<dbReference type="FunFam" id="2.40.50.140:FF:000368">
    <property type="entry name" value="Mcm10p"/>
    <property type="match status" value="1"/>
</dbReference>
<keyword evidence="6" id="KW-0862">Zinc</keyword>
<dbReference type="GO" id="GO:0006271">
    <property type="term" value="P:DNA strand elongation involved in DNA replication"/>
    <property type="evidence" value="ECO:0007669"/>
    <property type="project" value="EnsemblFungi"/>
</dbReference>
<dbReference type="GO" id="GO:0000727">
    <property type="term" value="P:double-strand break repair via break-induced replication"/>
    <property type="evidence" value="ECO:0007669"/>
    <property type="project" value="EnsemblFungi"/>
</dbReference>
<dbReference type="OrthoDB" id="273123at2759"/>
<organism evidence="11 12">
    <name type="scientific">Huiozyma naganishii (strain ATCC MYA-139 / BCRC 22969 / CBS 8797 / KCTC 17520 / NBRC 10181 / NCYC 3082 / Yp74L-3)</name>
    <name type="common">Yeast</name>
    <name type="synonym">Kazachstania naganishii</name>
    <dbReference type="NCBI Taxonomy" id="1071383"/>
    <lineage>
        <taxon>Eukaryota</taxon>
        <taxon>Fungi</taxon>
        <taxon>Dikarya</taxon>
        <taxon>Ascomycota</taxon>
        <taxon>Saccharomycotina</taxon>
        <taxon>Saccharomycetes</taxon>
        <taxon>Saccharomycetales</taxon>
        <taxon>Saccharomycetaceae</taxon>
        <taxon>Huiozyma</taxon>
    </lineage>
</organism>
<evidence type="ECO:0000313" key="11">
    <source>
        <dbReference type="EMBL" id="CCK72832.1"/>
    </source>
</evidence>
<dbReference type="Pfam" id="PF22379">
    <property type="entry name" value="OB_MCM10"/>
    <property type="match status" value="1"/>
</dbReference>
<dbReference type="GO" id="GO:0008270">
    <property type="term" value="F:zinc ion binding"/>
    <property type="evidence" value="ECO:0007669"/>
    <property type="project" value="UniProtKB-KW"/>
</dbReference>
<gene>
    <name evidence="11" type="primary">KNAG0L02150</name>
    <name evidence="11" type="ordered locus">KNAG_0L02150</name>
</gene>
<dbReference type="InterPro" id="IPR040184">
    <property type="entry name" value="Mcm10"/>
</dbReference>
<evidence type="ECO:0000256" key="3">
    <source>
        <dbReference type="ARBA" id="ARBA00022705"/>
    </source>
</evidence>
<dbReference type="EMBL" id="HE978325">
    <property type="protein sequence ID" value="CCK72832.1"/>
    <property type="molecule type" value="Genomic_DNA"/>
</dbReference>
<evidence type="ECO:0000256" key="6">
    <source>
        <dbReference type="ARBA" id="ARBA00022833"/>
    </source>
</evidence>
<keyword evidence="7" id="KW-0539">Nucleus</keyword>
<accession>J7S3U8</accession>
<dbReference type="GO" id="GO:0006270">
    <property type="term" value="P:DNA replication initiation"/>
    <property type="evidence" value="ECO:0007669"/>
    <property type="project" value="EnsemblFungi"/>
</dbReference>
<dbReference type="Proteomes" id="UP000006310">
    <property type="component" value="Chromosome 12"/>
</dbReference>
<dbReference type="InterPro" id="IPR055065">
    <property type="entry name" value="OB_MCM10"/>
</dbReference>
<reference evidence="11 12" key="1">
    <citation type="journal article" date="2011" name="Proc. Natl. Acad. Sci. U.S.A.">
        <title>Evolutionary erosion of yeast sex chromosomes by mating-type switching accidents.</title>
        <authorList>
            <person name="Gordon J.L."/>
            <person name="Armisen D."/>
            <person name="Proux-Wera E."/>
            <person name="Oheigeartaigh S.S."/>
            <person name="Byrne K.P."/>
            <person name="Wolfe K.H."/>
        </authorList>
    </citation>
    <scope>NUCLEOTIDE SEQUENCE [LARGE SCALE GENOMIC DNA]</scope>
    <source>
        <strain evidence="12">ATCC MYA-139 / BCRC 22969 / CBS 8797 / CCRC 22969 / KCTC 17520 / NBRC 10181 / NCYC 3082</strain>
    </source>
</reference>
<dbReference type="Pfam" id="PF09329">
    <property type="entry name" value="zf-primase"/>
    <property type="match status" value="1"/>
</dbReference>
<feature type="domain" description="MCM10 OB-fold" evidence="10">
    <location>
        <begin position="178"/>
        <end position="305"/>
    </location>
</feature>
<dbReference type="GO" id="GO:0031509">
    <property type="term" value="P:subtelomeric heterochromatin formation"/>
    <property type="evidence" value="ECO:0007669"/>
    <property type="project" value="EnsemblFungi"/>
</dbReference>
<evidence type="ECO:0000313" key="12">
    <source>
        <dbReference type="Proteomes" id="UP000006310"/>
    </source>
</evidence>
<feature type="compositionally biased region" description="Acidic residues" evidence="8">
    <location>
        <begin position="606"/>
        <end position="616"/>
    </location>
</feature>
<proteinExistence type="inferred from homology"/>
<keyword evidence="4" id="KW-0479">Metal-binding</keyword>
<evidence type="ECO:0000256" key="1">
    <source>
        <dbReference type="ARBA" id="ARBA00004123"/>
    </source>
</evidence>
<feature type="compositionally biased region" description="Basic and acidic residues" evidence="8">
    <location>
        <begin position="404"/>
        <end position="413"/>
    </location>
</feature>
<evidence type="ECO:0000256" key="4">
    <source>
        <dbReference type="ARBA" id="ARBA00022723"/>
    </source>
</evidence>
<feature type="region of interest" description="Disordered" evidence="8">
    <location>
        <begin position="575"/>
        <end position="616"/>
    </location>
</feature>
<dbReference type="GO" id="GO:0003688">
    <property type="term" value="F:DNA replication origin binding"/>
    <property type="evidence" value="ECO:0007669"/>
    <property type="project" value="EnsemblFungi"/>
</dbReference>
<dbReference type="GO" id="GO:0030466">
    <property type="term" value="P:silent mating-type cassette heterochromatin formation"/>
    <property type="evidence" value="ECO:0007669"/>
    <property type="project" value="EnsemblFungi"/>
</dbReference>
<evidence type="ECO:0000259" key="9">
    <source>
        <dbReference type="Pfam" id="PF09329"/>
    </source>
</evidence>
<reference evidence="12" key="2">
    <citation type="submission" date="2012-08" db="EMBL/GenBank/DDBJ databases">
        <title>Genome sequence of Kazachstania naganishii.</title>
        <authorList>
            <person name="Gordon J.L."/>
            <person name="Armisen D."/>
            <person name="Proux-Wera E."/>
            <person name="OhEigeartaigh S.S."/>
            <person name="Byrne K.P."/>
            <person name="Wolfe K.H."/>
        </authorList>
    </citation>
    <scope>NUCLEOTIDE SEQUENCE [LARGE SCALE GENOMIC DNA]</scope>
    <source>
        <strain evidence="12">ATCC MYA-139 / BCRC 22969 / CBS 8797 / CCRC 22969 / KCTC 17520 / NBRC 10181 / NCYC 3082</strain>
    </source>
</reference>
<dbReference type="SUPFAM" id="SSF50249">
    <property type="entry name" value="Nucleic acid-binding proteins"/>
    <property type="match status" value="1"/>
</dbReference>
<dbReference type="GO" id="GO:0003697">
    <property type="term" value="F:single-stranded DNA binding"/>
    <property type="evidence" value="ECO:0007669"/>
    <property type="project" value="EnsemblFungi"/>
</dbReference>
<keyword evidence="3" id="KW-0235">DNA replication</keyword>
<feature type="compositionally biased region" description="Polar residues" evidence="8">
    <location>
        <begin position="416"/>
        <end position="429"/>
    </location>
</feature>
<evidence type="ECO:0000256" key="5">
    <source>
        <dbReference type="ARBA" id="ARBA00022771"/>
    </source>
</evidence>
<evidence type="ECO:0000256" key="8">
    <source>
        <dbReference type="SAM" id="MobiDB-lite"/>
    </source>
</evidence>
<dbReference type="InterPro" id="IPR015408">
    <property type="entry name" value="Znf_Mcm10/DnaG"/>
</dbReference>
<dbReference type="AlphaFoldDB" id="J7S3U8"/>
<name>J7S3U8_HUIN7</name>
<keyword evidence="5" id="KW-0863">Zinc-finger</keyword>
<dbReference type="STRING" id="1071383.J7S3U8"/>
<dbReference type="GO" id="GO:0000781">
    <property type="term" value="C:chromosome, telomeric region"/>
    <property type="evidence" value="ECO:0007669"/>
    <property type="project" value="GOC"/>
</dbReference>
<dbReference type="HOGENOM" id="CLU_036499_0_0_1"/>
<keyword evidence="12" id="KW-1185">Reference proteome</keyword>
<comment type="subcellular location">
    <subcellularLocation>
        <location evidence="1">Nucleus</location>
    </subcellularLocation>
</comment>
<dbReference type="Gene3D" id="2.40.50.140">
    <property type="entry name" value="Nucleic acid-binding proteins"/>
    <property type="match status" value="1"/>
</dbReference>